<dbReference type="EMBL" id="LJOD01000018">
    <property type="protein sequence ID" value="KPE49466.1"/>
    <property type="molecule type" value="Genomic_DNA"/>
</dbReference>
<dbReference type="PRINTS" id="PR00727">
    <property type="entry name" value="LEADERPTASE"/>
</dbReference>
<dbReference type="GO" id="GO:0016020">
    <property type="term" value="C:membrane"/>
    <property type="evidence" value="ECO:0007669"/>
    <property type="project" value="UniProtKB-SubCell"/>
</dbReference>
<evidence type="ECO:0000256" key="1">
    <source>
        <dbReference type="ARBA" id="ARBA00009370"/>
    </source>
</evidence>
<feature type="domain" description="Peptidase S26" evidence="5">
    <location>
        <begin position="168"/>
        <end position="314"/>
    </location>
</feature>
<keyword evidence="4" id="KW-0378">Hydrolase</keyword>
<dbReference type="Proteomes" id="UP000037953">
    <property type="component" value="Unassembled WGS sequence"/>
</dbReference>
<gene>
    <name evidence="6" type="ORF">AOB46_20105</name>
</gene>
<evidence type="ECO:0000256" key="4">
    <source>
        <dbReference type="RuleBase" id="RU362042"/>
    </source>
</evidence>
<proteinExistence type="inferred from homology"/>
<evidence type="ECO:0000313" key="6">
    <source>
        <dbReference type="EMBL" id="KPE49466.1"/>
    </source>
</evidence>
<comment type="caution">
    <text evidence="4">Lacks conserved residue(s) required for the propagation of feature annotation.</text>
</comment>
<comment type="similarity">
    <text evidence="1 4">Belongs to the peptidase S26 family.</text>
</comment>
<feature type="active site" evidence="3">
    <location>
        <position position="290"/>
    </location>
</feature>
<feature type="domain" description="Peptidase S26" evidence="5">
    <location>
        <begin position="426"/>
        <end position="511"/>
    </location>
</feature>
<dbReference type="Pfam" id="PF18936">
    <property type="entry name" value="DUF5684"/>
    <property type="match status" value="1"/>
</dbReference>
<dbReference type="GO" id="GO:0004252">
    <property type="term" value="F:serine-type endopeptidase activity"/>
    <property type="evidence" value="ECO:0007669"/>
    <property type="project" value="InterPro"/>
</dbReference>
<comment type="catalytic activity">
    <reaction evidence="4">
        <text>Cleavage of hydrophobic, N-terminal signal or leader sequences from secreted and periplasmic proteins.</text>
        <dbReference type="EC" id="3.4.21.89"/>
    </reaction>
</comment>
<feature type="transmembrane region" description="Helical" evidence="4">
    <location>
        <begin position="6"/>
        <end position="23"/>
    </location>
</feature>
<organism evidence="6 7">
    <name type="scientific">Chryseobacterium indologenes</name>
    <name type="common">Flavobacterium indologenes</name>
    <dbReference type="NCBI Taxonomy" id="253"/>
    <lineage>
        <taxon>Bacteria</taxon>
        <taxon>Pseudomonadati</taxon>
        <taxon>Bacteroidota</taxon>
        <taxon>Flavobacteriia</taxon>
        <taxon>Flavobacteriales</taxon>
        <taxon>Weeksellaceae</taxon>
        <taxon>Chryseobacterium group</taxon>
        <taxon>Chryseobacterium</taxon>
    </lineage>
</organism>
<reference evidence="7" key="2">
    <citation type="submission" date="2015-09" db="EMBL/GenBank/DDBJ databases">
        <title>Draft genome sequence of a multidrug-resistant Chryseobacterium indologenes isolate from Malaysia.</title>
        <authorList>
            <person name="Yu C.Y."/>
            <person name="Ang G.Y."/>
            <person name="Chan K.-G."/>
        </authorList>
    </citation>
    <scope>NUCLEOTIDE SEQUENCE [LARGE SCALE GENOMIC DNA]</scope>
    <source>
        <strain evidence="7">CI_885</strain>
    </source>
</reference>
<dbReference type="PANTHER" id="PTHR43390">
    <property type="entry name" value="SIGNAL PEPTIDASE I"/>
    <property type="match status" value="1"/>
</dbReference>
<feature type="transmembrane region" description="Helical" evidence="4">
    <location>
        <begin position="550"/>
        <end position="568"/>
    </location>
</feature>
<dbReference type="InterPro" id="IPR000223">
    <property type="entry name" value="Pept_S26A_signal_pept_1"/>
</dbReference>
<protein>
    <recommendedName>
        <fullName evidence="2 4">Signal peptidase I</fullName>
        <ecNumber evidence="4">3.4.21.89</ecNumber>
    </recommendedName>
</protein>
<dbReference type="SUPFAM" id="SSF51306">
    <property type="entry name" value="LexA/Signal peptidase"/>
    <property type="match status" value="1"/>
</dbReference>
<dbReference type="NCBIfam" id="TIGR02227">
    <property type="entry name" value="sigpep_I_bact"/>
    <property type="match status" value="1"/>
</dbReference>
<dbReference type="Gene3D" id="2.10.109.10">
    <property type="entry name" value="Umud Fragment, subunit A"/>
    <property type="match status" value="2"/>
</dbReference>
<keyword evidence="4" id="KW-1133">Transmembrane helix</keyword>
<evidence type="ECO:0000256" key="3">
    <source>
        <dbReference type="PIRSR" id="PIRSR600223-1"/>
    </source>
</evidence>
<feature type="transmembrane region" description="Helical" evidence="4">
    <location>
        <begin position="165"/>
        <end position="184"/>
    </location>
</feature>
<feature type="active site" evidence="3">
    <location>
        <position position="194"/>
    </location>
</feature>
<evidence type="ECO:0000259" key="5">
    <source>
        <dbReference type="Pfam" id="PF10502"/>
    </source>
</evidence>
<dbReference type="OrthoDB" id="9802919at2"/>
<reference evidence="6 7" key="1">
    <citation type="journal article" date="2015" name="Genom Data">
        <title>Draft genome sequence of a multidrug-resistant Chryseobacterium indologenes isolate from Malaysia.</title>
        <authorList>
            <person name="Yu C.Y."/>
            <person name="Ang G.Y."/>
            <person name="Cheng H.J."/>
            <person name="Cheong Y.M."/>
            <person name="Yin W.F."/>
            <person name="Chan K.G."/>
        </authorList>
    </citation>
    <scope>NUCLEOTIDE SEQUENCE [LARGE SCALE GENOMIC DNA]</scope>
    <source>
        <strain evidence="6 7">CI_885</strain>
    </source>
</reference>
<dbReference type="InterPro" id="IPR036286">
    <property type="entry name" value="LexA/Signal_pep-like_sf"/>
</dbReference>
<dbReference type="AlphaFoldDB" id="A0A0N0ZSP3"/>
<dbReference type="InterPro" id="IPR043739">
    <property type="entry name" value="DUF5684"/>
</dbReference>
<comment type="caution">
    <text evidence="6">The sequence shown here is derived from an EMBL/GenBank/DDBJ whole genome shotgun (WGS) entry which is preliminary data.</text>
</comment>
<dbReference type="EC" id="3.4.21.89" evidence="4"/>
<sequence length="580" mass="66874">MNYFLTYTVYVLILSVLMGISTWKLFKKMGYSPLLAFIPFCNYLVILKETDHPKWWVVLSYLPIVGPIMMTVFHLYLMDKFGKNLIQNKLLTVLLPFVYMAIVNYSKDTEIEDELYLTEEQKNRKEKHEKILNVTAQIFDLFVTNVSSRVPNFSSEEEEGKKKDTFLGSVTFAVVFATIIHVFVTQPFGIPTGSMERTLLVGDFLFVNKWSYGYRMPMRPVAIPFLQGTIMDTGQPNNPKDDPKSYVDAVKLPYTRILQFSKPQKNDVVVFNYPQDSVHTAIDRKDPYVKRCVATAGDTFEMRAGRLFVNGKPETVLGDQEVQHGYLVTTGSQLDIPALYNTYGFLPVQEQQTQTGFVYGFQGLTDKIAKEIKELPQVIDMKENVMPKGEASIAYKNEARTKIDTTQSIFPVNKPWNQDWYGPVRIPKKGDVVTINKETLPMYRWIISEYEHNSVSVNGDQILINGKPEASYTIKQDYYMMVGDNRDASLDARFFGFVPEENIVGKPMFTWMSLQGVFKDGSSSYQAPFKIRWERMFKATNTGEANKTSYWWIAAMILILFFGWEYFVKLFKKKKTEDEL</sequence>
<dbReference type="InterPro" id="IPR019533">
    <property type="entry name" value="Peptidase_S26"/>
</dbReference>
<dbReference type="PATRIC" id="fig|253.9.peg.1992"/>
<comment type="subcellular location">
    <subcellularLocation>
        <location evidence="4">Membrane</location>
        <topology evidence="4">Single-pass type II membrane protein</topology>
    </subcellularLocation>
</comment>
<dbReference type="RefSeq" id="WP_062702735.1">
    <property type="nucleotide sequence ID" value="NZ_LJOD01000018.1"/>
</dbReference>
<dbReference type="PANTHER" id="PTHR43390:SF1">
    <property type="entry name" value="CHLOROPLAST PROCESSING PEPTIDASE"/>
    <property type="match status" value="1"/>
</dbReference>
<dbReference type="CDD" id="cd06530">
    <property type="entry name" value="S26_SPase_I"/>
    <property type="match status" value="2"/>
</dbReference>
<dbReference type="GO" id="GO:0006465">
    <property type="term" value="P:signal peptide processing"/>
    <property type="evidence" value="ECO:0007669"/>
    <property type="project" value="InterPro"/>
</dbReference>
<accession>A0A0N0ZSP3</accession>
<feature type="transmembrane region" description="Helical" evidence="4">
    <location>
        <begin position="58"/>
        <end position="77"/>
    </location>
</feature>
<feature type="transmembrane region" description="Helical" evidence="4">
    <location>
        <begin position="30"/>
        <end position="46"/>
    </location>
</feature>
<evidence type="ECO:0000313" key="7">
    <source>
        <dbReference type="Proteomes" id="UP000037953"/>
    </source>
</evidence>
<keyword evidence="4" id="KW-0812">Transmembrane</keyword>
<keyword evidence="4" id="KW-0645">Protease</keyword>
<dbReference type="GO" id="GO:0009003">
    <property type="term" value="F:signal peptidase activity"/>
    <property type="evidence" value="ECO:0007669"/>
    <property type="project" value="UniProtKB-EC"/>
</dbReference>
<keyword evidence="4" id="KW-0472">Membrane</keyword>
<evidence type="ECO:0000256" key="2">
    <source>
        <dbReference type="ARBA" id="ARBA00019232"/>
    </source>
</evidence>
<name>A0A0N0ZSP3_CHRID</name>
<dbReference type="Pfam" id="PF10502">
    <property type="entry name" value="Peptidase_S26"/>
    <property type="match status" value="2"/>
</dbReference>